<dbReference type="PANTHER" id="PTHR38481">
    <property type="entry name" value="HYALURONATE LYASE"/>
    <property type="match status" value="1"/>
</dbReference>
<dbReference type="PANTHER" id="PTHR38481:SF1">
    <property type="entry name" value="HYALURONATE LYASE"/>
    <property type="match status" value="1"/>
</dbReference>
<keyword evidence="2" id="KW-0732">Signal</keyword>
<dbReference type="Gene3D" id="2.60.220.10">
    <property type="entry name" value="Polysaccharide lyase family 8-like, C-terminal"/>
    <property type="match status" value="1"/>
</dbReference>
<dbReference type="AlphaFoldDB" id="A0A8K0XS66"/>
<dbReference type="GO" id="GO:0005576">
    <property type="term" value="C:extracellular region"/>
    <property type="evidence" value="ECO:0007669"/>
    <property type="project" value="InterPro"/>
</dbReference>
<accession>A0A8K0XS66</accession>
<dbReference type="Gene3D" id="2.70.98.10">
    <property type="match status" value="1"/>
</dbReference>
<gene>
    <name evidence="7" type="ORF">BXZ70DRAFT_999424</name>
</gene>
<keyword evidence="3 7" id="KW-0456">Lyase</keyword>
<comment type="caution">
    <text evidence="7">The sequence shown here is derived from an EMBL/GenBank/DDBJ whole genome shotgun (WGS) entry which is preliminary data.</text>
</comment>
<evidence type="ECO:0000256" key="3">
    <source>
        <dbReference type="ARBA" id="ARBA00023239"/>
    </source>
</evidence>
<protein>
    <submittedName>
        <fullName evidence="7">Polysaccharide lyase family 8 protein</fullName>
    </submittedName>
</protein>
<comment type="similarity">
    <text evidence="1">Belongs to the polysaccharide lyase 8 family.</text>
</comment>
<dbReference type="InterPro" id="IPR003159">
    <property type="entry name" value="Lyase_8_central_dom"/>
</dbReference>
<dbReference type="SUPFAM" id="SSF49863">
    <property type="entry name" value="Hyaluronate lyase-like, C-terminal domain"/>
    <property type="match status" value="1"/>
</dbReference>
<organism evidence="7 8">
    <name type="scientific">Cristinia sonorae</name>
    <dbReference type="NCBI Taxonomy" id="1940300"/>
    <lineage>
        <taxon>Eukaryota</taxon>
        <taxon>Fungi</taxon>
        <taxon>Dikarya</taxon>
        <taxon>Basidiomycota</taxon>
        <taxon>Agaricomycotina</taxon>
        <taxon>Agaricomycetes</taxon>
        <taxon>Agaricomycetidae</taxon>
        <taxon>Agaricales</taxon>
        <taxon>Pleurotineae</taxon>
        <taxon>Stephanosporaceae</taxon>
        <taxon>Cristinia</taxon>
    </lineage>
</organism>
<dbReference type="Pfam" id="PF02884">
    <property type="entry name" value="Lyase_8_C"/>
    <property type="match status" value="1"/>
</dbReference>
<dbReference type="GO" id="GO:0030246">
    <property type="term" value="F:carbohydrate binding"/>
    <property type="evidence" value="ECO:0007669"/>
    <property type="project" value="InterPro"/>
</dbReference>
<dbReference type="InterPro" id="IPR012970">
    <property type="entry name" value="Lyase_8_alpha_N"/>
</dbReference>
<dbReference type="GO" id="GO:0005975">
    <property type="term" value="P:carbohydrate metabolic process"/>
    <property type="evidence" value="ECO:0007669"/>
    <property type="project" value="InterPro"/>
</dbReference>
<dbReference type="SUPFAM" id="SSF74650">
    <property type="entry name" value="Galactose mutarotase-like"/>
    <property type="match status" value="1"/>
</dbReference>
<feature type="domain" description="Polysaccharide lyase family 8 C-terminal" evidence="5">
    <location>
        <begin position="622"/>
        <end position="689"/>
    </location>
</feature>
<keyword evidence="8" id="KW-1185">Reference proteome</keyword>
<dbReference type="Pfam" id="PF02278">
    <property type="entry name" value="Lyase_8"/>
    <property type="match status" value="1"/>
</dbReference>
<dbReference type="InterPro" id="IPR004103">
    <property type="entry name" value="Lyase_8_C"/>
</dbReference>
<dbReference type="InterPro" id="IPR008929">
    <property type="entry name" value="Chondroitin_lyas"/>
</dbReference>
<evidence type="ECO:0000259" key="6">
    <source>
        <dbReference type="Pfam" id="PF08124"/>
    </source>
</evidence>
<dbReference type="Gene3D" id="1.50.10.100">
    <property type="entry name" value="Chondroitin AC/alginate lyase"/>
    <property type="match status" value="1"/>
</dbReference>
<evidence type="ECO:0000259" key="5">
    <source>
        <dbReference type="Pfam" id="PF02884"/>
    </source>
</evidence>
<evidence type="ECO:0000256" key="1">
    <source>
        <dbReference type="ARBA" id="ARBA00006699"/>
    </source>
</evidence>
<evidence type="ECO:0000259" key="4">
    <source>
        <dbReference type="Pfam" id="PF02278"/>
    </source>
</evidence>
<evidence type="ECO:0000313" key="8">
    <source>
        <dbReference type="Proteomes" id="UP000813824"/>
    </source>
</evidence>
<evidence type="ECO:0000313" key="7">
    <source>
        <dbReference type="EMBL" id="KAH8102634.1"/>
    </source>
</evidence>
<sequence length="734" mass="79003">MQDDIHTLAARRFDIIVGGLSNQTSIPAWLNSLGPDGRWPDSEIDYTAGCKAQSANWPASFHWVRIANMAAAWRGGFGDVSDYVNDTNLRSLISRAMGYWFTHDFSNPSCLVSGGQHACSCSTPGLWNPNWFANVVLVPKLMASSCLLLNGSLTSEELAHCSSSTTRAYGTFSTGIVDGFPVTGANTLDIATIGIDNGLFTSNSSLVSDAFTRIHNEVVLQRSPTTDGIQEDGSFAQHGGIIYNGNYGKDYLNDAIAIEIEAAGTRFQANNHSRSALEKLVNGDQWMIYRNTLTDVLHWDFSVLGRFISLPVNDDQATADIHLNLTQIQLLGQLWGSDTFTSAYNTLTQPSADANVGSTSGNRMFYANDYMVNRGPGYVTSLRMYSSRTRNSECINTQNPLGFHLSDGATYTYLKGNEYEDIAAAWDWNMIPGTTVDYGGTPLNCATSSQMGAENFAGGVSDGKMGIAAMRYRNPLTKAFTWQKAWFFLGNDVQHVMIAKITSGSRAPVFSMLDQRRHDGDIIVDGDAISSGNYTNVSSLWHGGVGYTFNPQGSVSLSISVGDRTGDWSKIGSSHQPPTTVDLFAAWLVHLEPGRAISYNVFPGTTLSSFQSKASNSSMQSIRNDGSISAMTDSNMAFVVFWDITGGSVSLSTSGAPFTLTTNGPSMVMVNMAEWTITVAEPTQTLGSLTLGLTLGTGSAPSGWPSSTNSKTLNVQLPQGGHAGSSVTQAIFTK</sequence>
<dbReference type="OrthoDB" id="5980780at2759"/>
<feature type="domain" description="Polysaccharide lyase family 8 central" evidence="4">
    <location>
        <begin position="362"/>
        <end position="605"/>
    </location>
</feature>
<dbReference type="InterPro" id="IPR011013">
    <property type="entry name" value="Gal_mutarotase_sf_dom"/>
</dbReference>
<dbReference type="InterPro" id="IPR038970">
    <property type="entry name" value="Lyase_8"/>
</dbReference>
<dbReference type="InterPro" id="IPR014718">
    <property type="entry name" value="GH-type_carb-bd"/>
</dbReference>
<dbReference type="Pfam" id="PF08124">
    <property type="entry name" value="Lyase_8_N"/>
    <property type="match status" value="1"/>
</dbReference>
<feature type="domain" description="Polysaccharide lyase 8 N-terminal alpha-helical" evidence="6">
    <location>
        <begin position="50"/>
        <end position="315"/>
    </location>
</feature>
<dbReference type="SUPFAM" id="SSF48230">
    <property type="entry name" value="Chondroitin AC/alginate lyase"/>
    <property type="match status" value="1"/>
</dbReference>
<evidence type="ECO:0000256" key="2">
    <source>
        <dbReference type="ARBA" id="ARBA00022729"/>
    </source>
</evidence>
<dbReference type="EMBL" id="JAEVFJ010000009">
    <property type="protein sequence ID" value="KAH8102634.1"/>
    <property type="molecule type" value="Genomic_DNA"/>
</dbReference>
<dbReference type="InterPro" id="IPR011071">
    <property type="entry name" value="Lyase_8-like_C"/>
</dbReference>
<proteinExistence type="inferred from homology"/>
<dbReference type="Proteomes" id="UP000813824">
    <property type="component" value="Unassembled WGS sequence"/>
</dbReference>
<reference evidence="7" key="1">
    <citation type="journal article" date="2021" name="New Phytol.">
        <title>Evolutionary innovations through gain and loss of genes in the ectomycorrhizal Boletales.</title>
        <authorList>
            <person name="Wu G."/>
            <person name="Miyauchi S."/>
            <person name="Morin E."/>
            <person name="Kuo A."/>
            <person name="Drula E."/>
            <person name="Varga T."/>
            <person name="Kohler A."/>
            <person name="Feng B."/>
            <person name="Cao Y."/>
            <person name="Lipzen A."/>
            <person name="Daum C."/>
            <person name="Hundley H."/>
            <person name="Pangilinan J."/>
            <person name="Johnson J."/>
            <person name="Barry K."/>
            <person name="LaButti K."/>
            <person name="Ng V."/>
            <person name="Ahrendt S."/>
            <person name="Min B."/>
            <person name="Choi I.G."/>
            <person name="Park H."/>
            <person name="Plett J.M."/>
            <person name="Magnuson J."/>
            <person name="Spatafora J.W."/>
            <person name="Nagy L.G."/>
            <person name="Henrissat B."/>
            <person name="Grigoriev I.V."/>
            <person name="Yang Z.L."/>
            <person name="Xu J."/>
            <person name="Martin F.M."/>
        </authorList>
    </citation>
    <scope>NUCLEOTIDE SEQUENCE</scope>
    <source>
        <strain evidence="7">KKN 215</strain>
    </source>
</reference>
<dbReference type="GO" id="GO:0016837">
    <property type="term" value="F:carbon-oxygen lyase activity, acting on polysaccharides"/>
    <property type="evidence" value="ECO:0007669"/>
    <property type="project" value="UniProtKB-ARBA"/>
</dbReference>
<name>A0A8K0XS66_9AGAR</name>